<feature type="transmembrane region" description="Helical" evidence="7">
    <location>
        <begin position="172"/>
        <end position="191"/>
    </location>
</feature>
<dbReference type="NCBIfam" id="TIGR01297">
    <property type="entry name" value="CDF"/>
    <property type="match status" value="1"/>
</dbReference>
<evidence type="ECO:0000259" key="9">
    <source>
        <dbReference type="Pfam" id="PF16916"/>
    </source>
</evidence>
<reference evidence="11" key="1">
    <citation type="submission" date="2016-11" db="EMBL/GenBank/DDBJ databases">
        <authorList>
            <person name="Varghese N."/>
            <person name="Submissions S."/>
        </authorList>
    </citation>
    <scope>NUCLEOTIDE SEQUENCE</scope>
    <source>
        <strain evidence="11">DSM 4029</strain>
    </source>
</reference>
<dbReference type="InterPro" id="IPR058533">
    <property type="entry name" value="Cation_efflux_TM"/>
</dbReference>
<proteinExistence type="inferred from homology"/>
<evidence type="ECO:0000256" key="7">
    <source>
        <dbReference type="SAM" id="Phobius"/>
    </source>
</evidence>
<dbReference type="EMBL" id="FQVY01000001">
    <property type="protein sequence ID" value="SHF65517.1"/>
    <property type="molecule type" value="Genomic_DNA"/>
</dbReference>
<keyword evidence="13" id="KW-1185">Reference proteome</keyword>
<dbReference type="Proteomes" id="UP000184089">
    <property type="component" value="Unassembled WGS sequence"/>
</dbReference>
<dbReference type="Gene3D" id="3.30.70.1350">
    <property type="entry name" value="Cation efflux protein, cytoplasmic domain"/>
    <property type="match status" value="1"/>
</dbReference>
<evidence type="ECO:0000256" key="3">
    <source>
        <dbReference type="ARBA" id="ARBA00022448"/>
    </source>
</evidence>
<gene>
    <name evidence="10" type="ORF">GT747_02110</name>
    <name evidence="11" type="ORF">SAMN05444424_0216</name>
</gene>
<reference evidence="10 13" key="3">
    <citation type="journal article" date="2019" name="Nat. Med.">
        <title>A library of human gut bacterial isolates paired with longitudinal multiomics data enables mechanistic microbiome research.</title>
        <authorList>
            <person name="Poyet M."/>
            <person name="Groussin M."/>
            <person name="Gibbons S.M."/>
            <person name="Avila-Pacheco J."/>
            <person name="Jiang X."/>
            <person name="Kearney S.M."/>
            <person name="Perrotta A.R."/>
            <person name="Berdy B."/>
            <person name="Zhao S."/>
            <person name="Lieberman T.D."/>
            <person name="Swanson P.K."/>
            <person name="Smith M."/>
            <person name="Roesemann S."/>
            <person name="Alexander J.E."/>
            <person name="Rich S.A."/>
            <person name="Livny J."/>
            <person name="Vlamakis H."/>
            <person name="Clish C."/>
            <person name="Bullock K."/>
            <person name="Deik A."/>
            <person name="Scott J."/>
            <person name="Pierce K.A."/>
            <person name="Xavier R.J."/>
            <person name="Alm E.J."/>
        </authorList>
    </citation>
    <scope>NUCLEOTIDE SEQUENCE [LARGE SCALE GENOMIC DNA]</scope>
    <source>
        <strain evidence="10 13">BIOML-A2</strain>
    </source>
</reference>
<comment type="similarity">
    <text evidence="2">Belongs to the cation diffusion facilitator (CDF) transporter (TC 2.A.4) family.</text>
</comment>
<comment type="caution">
    <text evidence="11">The sequence shown here is derived from an EMBL/GenBank/DDBJ whole genome shotgun (WGS) entry which is preliminary data.</text>
</comment>
<sequence length="396" mass="42396">MASLLVKAFVRDCEQVGDTRVRARYGTLSGAVGIAANVLLFAAKLAVGTLAGSVSIVADAVNNLSDAGSSIISLLGFKISEKPADRDHPFGHGRTEYVAGLIIAFLILLLGFELGRTSLDKVLHPSPVETSAVTLAVLAGSIACKVWLWSFNRRIGKAISSSTILATAQDSLNDVVATSAVLAASVVSLLTPLNLDGYMGLAVAAFILFSGYGVAKDTLNPLLGQAPDSALVGEISRKVLSHPQVLGIHDLMVHNYGPGRIFASLHAEVDSSADILQSHDLIDNIEKDLAQEMGIQMIIHMDPIVTNNDTVNALRQTALECVQRVRSDLSIHDFRAVLGETHSNLIFDVMVPVDCPVKNHDLCTQIEAQLREVDPRYNAVITVDRGYQVDYGERHG</sequence>
<keyword evidence="6 7" id="KW-0472">Membrane</keyword>
<keyword evidence="4 7" id="KW-0812">Transmembrane</keyword>
<keyword evidence="5 7" id="KW-1133">Transmembrane helix</keyword>
<evidence type="ECO:0000256" key="2">
    <source>
        <dbReference type="ARBA" id="ARBA00008114"/>
    </source>
</evidence>
<dbReference type="PANTHER" id="PTHR43840">
    <property type="entry name" value="MITOCHONDRIAL METAL TRANSPORTER 1-RELATED"/>
    <property type="match status" value="1"/>
</dbReference>
<feature type="domain" description="Cation efflux protein transmembrane" evidence="8">
    <location>
        <begin position="32"/>
        <end position="223"/>
    </location>
</feature>
<dbReference type="InterPro" id="IPR002524">
    <property type="entry name" value="Cation_efflux"/>
</dbReference>
<dbReference type="GO" id="GO:0008324">
    <property type="term" value="F:monoatomic cation transmembrane transporter activity"/>
    <property type="evidence" value="ECO:0007669"/>
    <property type="project" value="InterPro"/>
</dbReference>
<evidence type="ECO:0000256" key="5">
    <source>
        <dbReference type="ARBA" id="ARBA00022989"/>
    </source>
</evidence>
<dbReference type="InterPro" id="IPR027470">
    <property type="entry name" value="Cation_efflux_CTD"/>
</dbReference>
<dbReference type="InterPro" id="IPR027469">
    <property type="entry name" value="Cation_efflux_TMD_sf"/>
</dbReference>
<evidence type="ECO:0000256" key="6">
    <source>
        <dbReference type="ARBA" id="ARBA00023136"/>
    </source>
</evidence>
<dbReference type="SUPFAM" id="SSF161111">
    <property type="entry name" value="Cation efflux protein transmembrane domain-like"/>
    <property type="match status" value="1"/>
</dbReference>
<feature type="transmembrane region" description="Helical" evidence="7">
    <location>
        <begin position="132"/>
        <end position="151"/>
    </location>
</feature>
<evidence type="ECO:0000313" key="13">
    <source>
        <dbReference type="Proteomes" id="UP000474718"/>
    </source>
</evidence>
<evidence type="ECO:0000313" key="12">
    <source>
        <dbReference type="Proteomes" id="UP000184089"/>
    </source>
</evidence>
<evidence type="ECO:0000256" key="4">
    <source>
        <dbReference type="ARBA" id="ARBA00022692"/>
    </source>
</evidence>
<comment type="subcellular location">
    <subcellularLocation>
        <location evidence="1">Membrane</location>
        <topology evidence="1">Multi-pass membrane protein</topology>
    </subcellularLocation>
</comment>
<dbReference type="InterPro" id="IPR036837">
    <property type="entry name" value="Cation_efflux_CTD_sf"/>
</dbReference>
<dbReference type="Gene3D" id="1.20.1510.10">
    <property type="entry name" value="Cation efflux protein transmembrane domain"/>
    <property type="match status" value="1"/>
</dbReference>
<keyword evidence="3" id="KW-0813">Transport</keyword>
<name>A0AAQ1MB04_9FIRM</name>
<dbReference type="PANTHER" id="PTHR43840:SF15">
    <property type="entry name" value="MITOCHONDRIAL METAL TRANSPORTER 1-RELATED"/>
    <property type="match status" value="1"/>
</dbReference>
<dbReference type="Pfam" id="PF01545">
    <property type="entry name" value="Cation_efflux"/>
    <property type="match status" value="1"/>
</dbReference>
<evidence type="ECO:0000256" key="1">
    <source>
        <dbReference type="ARBA" id="ARBA00004141"/>
    </source>
</evidence>
<dbReference type="RefSeq" id="WP_021659380.1">
    <property type="nucleotide sequence ID" value="NZ_FQVY01000001.1"/>
</dbReference>
<feature type="transmembrane region" description="Helical" evidence="7">
    <location>
        <begin position="95"/>
        <end position="112"/>
    </location>
</feature>
<dbReference type="Pfam" id="PF16916">
    <property type="entry name" value="ZT_dimer"/>
    <property type="match status" value="1"/>
</dbReference>
<dbReference type="GO" id="GO:0016020">
    <property type="term" value="C:membrane"/>
    <property type="evidence" value="ECO:0007669"/>
    <property type="project" value="UniProtKB-SubCell"/>
</dbReference>
<evidence type="ECO:0000313" key="11">
    <source>
        <dbReference type="EMBL" id="SHF65517.1"/>
    </source>
</evidence>
<evidence type="ECO:0000259" key="8">
    <source>
        <dbReference type="Pfam" id="PF01545"/>
    </source>
</evidence>
<dbReference type="AlphaFoldDB" id="A0AAQ1MB04"/>
<reference evidence="12" key="2">
    <citation type="submission" date="2016-11" db="EMBL/GenBank/DDBJ databases">
        <authorList>
            <person name="Jaros S."/>
            <person name="Januszkiewicz K."/>
            <person name="Wedrychowicz H."/>
        </authorList>
    </citation>
    <scope>NUCLEOTIDE SEQUENCE [LARGE SCALE GENOMIC DNA]</scope>
    <source>
        <strain evidence="12">DSM 4029</strain>
    </source>
</reference>
<dbReference type="SUPFAM" id="SSF160240">
    <property type="entry name" value="Cation efflux protein cytoplasmic domain-like"/>
    <property type="match status" value="2"/>
</dbReference>
<accession>A0AAQ1MB04</accession>
<dbReference type="FunFam" id="1.20.1510.10:FF:000006">
    <property type="entry name" value="Divalent cation efflux transporter"/>
    <property type="match status" value="1"/>
</dbReference>
<feature type="transmembrane region" description="Helical" evidence="7">
    <location>
        <begin position="197"/>
        <end position="215"/>
    </location>
</feature>
<dbReference type="EMBL" id="WWVX01000001">
    <property type="protein sequence ID" value="MZL68570.1"/>
    <property type="molecule type" value="Genomic_DNA"/>
</dbReference>
<evidence type="ECO:0000313" key="10">
    <source>
        <dbReference type="EMBL" id="MZL68570.1"/>
    </source>
</evidence>
<dbReference type="Proteomes" id="UP000474718">
    <property type="component" value="Unassembled WGS sequence"/>
</dbReference>
<organism evidence="11 12">
    <name type="scientific">Bittarella massiliensis</name>
    <name type="common">ex Durand et al. 2017</name>
    <dbReference type="NCBI Taxonomy" id="1720313"/>
    <lineage>
        <taxon>Bacteria</taxon>
        <taxon>Bacillati</taxon>
        <taxon>Bacillota</taxon>
        <taxon>Clostridia</taxon>
        <taxon>Eubacteriales</taxon>
        <taxon>Oscillospiraceae</taxon>
        <taxon>Bittarella (ex Durand et al. 2017)</taxon>
    </lineage>
</organism>
<dbReference type="InterPro" id="IPR050291">
    <property type="entry name" value="CDF_Transporter"/>
</dbReference>
<protein>
    <submittedName>
        <fullName evidence="11">Cation diffusion facilitator family transporter</fullName>
    </submittedName>
</protein>
<feature type="domain" description="Cation efflux protein cytoplasmic" evidence="9">
    <location>
        <begin position="227"/>
        <end position="303"/>
    </location>
</feature>